<dbReference type="FunCoup" id="A0A067MV99">
    <property type="interactions" value="948"/>
</dbReference>
<dbReference type="PROSITE" id="PS50294">
    <property type="entry name" value="WD_REPEATS_REGION"/>
    <property type="match status" value="2"/>
</dbReference>
<dbReference type="Gene3D" id="2.130.10.10">
    <property type="entry name" value="YVTN repeat-like/Quinoprotein amine dehydrogenase"/>
    <property type="match status" value="1"/>
</dbReference>
<dbReference type="Proteomes" id="UP000027195">
    <property type="component" value="Unassembled WGS sequence"/>
</dbReference>
<evidence type="ECO:0000256" key="2">
    <source>
        <dbReference type="ARBA" id="ARBA00022737"/>
    </source>
</evidence>
<feature type="repeat" description="WD" evidence="3">
    <location>
        <begin position="62"/>
        <end position="93"/>
    </location>
</feature>
<dbReference type="InParanoid" id="A0A067MV99"/>
<dbReference type="HOGENOM" id="CLU_000288_57_2_1"/>
<feature type="repeat" description="WD" evidence="3">
    <location>
        <begin position="302"/>
        <end position="327"/>
    </location>
</feature>
<protein>
    <submittedName>
        <fullName evidence="4">Uncharacterized protein</fullName>
    </submittedName>
</protein>
<dbReference type="InterPro" id="IPR036322">
    <property type="entry name" value="WD40_repeat_dom_sf"/>
</dbReference>
<dbReference type="EMBL" id="KL198032">
    <property type="protein sequence ID" value="KDQ15481.1"/>
    <property type="molecule type" value="Genomic_DNA"/>
</dbReference>
<evidence type="ECO:0000313" key="4">
    <source>
        <dbReference type="EMBL" id="KDQ15481.1"/>
    </source>
</evidence>
<accession>A0A067MV99</accession>
<dbReference type="PANTHER" id="PTHR44006:SF1">
    <property type="entry name" value="U5 SMALL NUCLEAR RIBONUCLEOPROTEIN 40 KDA PROTEIN"/>
    <property type="match status" value="1"/>
</dbReference>
<dbReference type="OrthoDB" id="1068471at2759"/>
<name>A0A067MV99_BOTB1</name>
<keyword evidence="5" id="KW-1185">Reference proteome</keyword>
<organism evidence="4 5">
    <name type="scientific">Botryobasidium botryosum (strain FD-172 SS1)</name>
    <dbReference type="NCBI Taxonomy" id="930990"/>
    <lineage>
        <taxon>Eukaryota</taxon>
        <taxon>Fungi</taxon>
        <taxon>Dikarya</taxon>
        <taxon>Basidiomycota</taxon>
        <taxon>Agaricomycotina</taxon>
        <taxon>Agaricomycetes</taxon>
        <taxon>Cantharellales</taxon>
        <taxon>Botryobasidiaceae</taxon>
        <taxon>Botryobasidium</taxon>
    </lineage>
</organism>
<dbReference type="Pfam" id="PF00400">
    <property type="entry name" value="WD40"/>
    <property type="match status" value="6"/>
</dbReference>
<feature type="repeat" description="WD" evidence="3">
    <location>
        <begin position="148"/>
        <end position="191"/>
    </location>
</feature>
<keyword evidence="2" id="KW-0677">Repeat</keyword>
<keyword evidence="1 3" id="KW-0853">WD repeat</keyword>
<dbReference type="InterPro" id="IPR015943">
    <property type="entry name" value="WD40/YVTN_repeat-like_dom_sf"/>
</dbReference>
<dbReference type="InterPro" id="IPR052234">
    <property type="entry name" value="U5_snRNP_Component"/>
</dbReference>
<reference evidence="5" key="1">
    <citation type="journal article" date="2014" name="Proc. Natl. Acad. Sci. U.S.A.">
        <title>Extensive sampling of basidiomycete genomes demonstrates inadequacy of the white-rot/brown-rot paradigm for wood decay fungi.</title>
        <authorList>
            <person name="Riley R."/>
            <person name="Salamov A.A."/>
            <person name="Brown D.W."/>
            <person name="Nagy L.G."/>
            <person name="Floudas D."/>
            <person name="Held B.W."/>
            <person name="Levasseur A."/>
            <person name="Lombard V."/>
            <person name="Morin E."/>
            <person name="Otillar R."/>
            <person name="Lindquist E.A."/>
            <person name="Sun H."/>
            <person name="LaButti K.M."/>
            <person name="Schmutz J."/>
            <person name="Jabbour D."/>
            <person name="Luo H."/>
            <person name="Baker S.E."/>
            <person name="Pisabarro A.G."/>
            <person name="Walton J.D."/>
            <person name="Blanchette R.A."/>
            <person name="Henrissat B."/>
            <person name="Martin F."/>
            <person name="Cullen D."/>
            <person name="Hibbett D.S."/>
            <person name="Grigoriev I.V."/>
        </authorList>
    </citation>
    <scope>NUCLEOTIDE SEQUENCE [LARGE SCALE GENOMIC DNA]</scope>
    <source>
        <strain evidence="5">FD-172 SS1</strain>
    </source>
</reference>
<dbReference type="PROSITE" id="PS50082">
    <property type="entry name" value="WD_REPEATS_2"/>
    <property type="match status" value="4"/>
</dbReference>
<gene>
    <name evidence="4" type="ORF">BOTBODRAFT_54751</name>
</gene>
<evidence type="ECO:0000256" key="3">
    <source>
        <dbReference type="PROSITE-ProRule" id="PRU00221"/>
    </source>
</evidence>
<dbReference type="AlphaFoldDB" id="A0A067MV99"/>
<proteinExistence type="predicted"/>
<evidence type="ECO:0000256" key="1">
    <source>
        <dbReference type="ARBA" id="ARBA00022574"/>
    </source>
</evidence>
<evidence type="ECO:0000313" key="5">
    <source>
        <dbReference type="Proteomes" id="UP000027195"/>
    </source>
</evidence>
<dbReference type="InterPro" id="IPR001680">
    <property type="entry name" value="WD40_rpt"/>
</dbReference>
<dbReference type="GO" id="GO:0003723">
    <property type="term" value="F:RNA binding"/>
    <property type="evidence" value="ECO:0007669"/>
    <property type="project" value="TreeGrafter"/>
</dbReference>
<dbReference type="GO" id="GO:0071013">
    <property type="term" value="C:catalytic step 2 spliceosome"/>
    <property type="evidence" value="ECO:0007669"/>
    <property type="project" value="TreeGrafter"/>
</dbReference>
<dbReference type="SMART" id="SM00320">
    <property type="entry name" value="WD40"/>
    <property type="match status" value="7"/>
</dbReference>
<sequence>MEKRKSPPSPPPLASALIKRARATPPPQTQIAISTSGSDRDKGLIRTIQRTSGLEAPIVSLAGAHGAEILCCRFDPTGQNIAAASADRTVSLWRTYPPNVNYGQIVNLHKTAITDLQWSLNSPTIYTVSADHTLSQADVTTGTRTRRIRAHGGVINTIDRVLAGGTELLVTGADDGFIRIWEAGEKEPVQQWKVGCPVTAACWSADGSQVFVGALDNEVHVYDVRKQEEVYSLRGHTDTPVSLSLSPSSHYLLSPSLSSQTVIYDIRPFSPTPNRVHRVLHGAPAGFENVLSRGAWSKDDGGKRVAVGGADRAVTIWEVESGRILYKLPGHKGTVTSVDFHPKEPIILSGSKDATMLLGEIDPSI</sequence>
<dbReference type="STRING" id="930990.A0A067MV99"/>
<dbReference type="SUPFAM" id="SSF50978">
    <property type="entry name" value="WD40 repeat-like"/>
    <property type="match status" value="1"/>
</dbReference>
<dbReference type="PANTHER" id="PTHR44006">
    <property type="entry name" value="U5 SMALL NUCLEAR RIBONUCLEOPROTEIN 40 KDA PROTEIN"/>
    <property type="match status" value="1"/>
</dbReference>
<feature type="repeat" description="WD" evidence="3">
    <location>
        <begin position="328"/>
        <end position="365"/>
    </location>
</feature>